<proteinExistence type="predicted"/>
<dbReference type="Proteomes" id="UP000181980">
    <property type="component" value="Unassembled WGS sequence"/>
</dbReference>
<protein>
    <submittedName>
        <fullName evidence="2">Uncharacterized protein</fullName>
    </submittedName>
</protein>
<evidence type="ECO:0000256" key="1">
    <source>
        <dbReference type="SAM" id="MobiDB-lite"/>
    </source>
</evidence>
<name>A0A1H5DZ90_9ACTN</name>
<accession>A0A1H5DZ90</accession>
<reference evidence="3" key="1">
    <citation type="submission" date="2016-10" db="EMBL/GenBank/DDBJ databases">
        <authorList>
            <person name="Varghese N."/>
            <person name="Submissions S."/>
        </authorList>
    </citation>
    <scope>NUCLEOTIDE SEQUENCE [LARGE SCALE GENOMIC DNA]</scope>
    <source>
        <strain evidence="3">DSM 45237</strain>
    </source>
</reference>
<dbReference type="AlphaFoldDB" id="A0A1H5DZ90"/>
<dbReference type="EMBL" id="FNUC01000002">
    <property type="protein sequence ID" value="SED84030.1"/>
    <property type="molecule type" value="Genomic_DNA"/>
</dbReference>
<dbReference type="RefSeq" id="WP_171906852.1">
    <property type="nucleotide sequence ID" value="NZ_FNUC01000002.1"/>
</dbReference>
<sequence length="58" mass="6519">MASMKAKKTCCRDRPRCKVCPVVLKRLADAGLLERESKRRYSFDAKPPKPAVSAARAR</sequence>
<evidence type="ECO:0000313" key="3">
    <source>
        <dbReference type="Proteomes" id="UP000181980"/>
    </source>
</evidence>
<keyword evidence="3" id="KW-1185">Reference proteome</keyword>
<evidence type="ECO:0000313" key="2">
    <source>
        <dbReference type="EMBL" id="SED84030.1"/>
    </source>
</evidence>
<feature type="region of interest" description="Disordered" evidence="1">
    <location>
        <begin position="39"/>
        <end position="58"/>
    </location>
</feature>
<organism evidence="2 3">
    <name type="scientific">Jiangella alba</name>
    <dbReference type="NCBI Taxonomy" id="561176"/>
    <lineage>
        <taxon>Bacteria</taxon>
        <taxon>Bacillati</taxon>
        <taxon>Actinomycetota</taxon>
        <taxon>Actinomycetes</taxon>
        <taxon>Jiangellales</taxon>
        <taxon>Jiangellaceae</taxon>
        <taxon>Jiangella</taxon>
    </lineage>
</organism>
<gene>
    <name evidence="2" type="ORF">SAMN04488561_0566</name>
</gene>